<keyword evidence="2" id="KW-1133">Transmembrane helix</keyword>
<organism evidence="3 4">
    <name type="scientific">Asparagus officinalis</name>
    <name type="common">Garden asparagus</name>
    <dbReference type="NCBI Taxonomy" id="4686"/>
    <lineage>
        <taxon>Eukaryota</taxon>
        <taxon>Viridiplantae</taxon>
        <taxon>Streptophyta</taxon>
        <taxon>Embryophyta</taxon>
        <taxon>Tracheophyta</taxon>
        <taxon>Spermatophyta</taxon>
        <taxon>Magnoliopsida</taxon>
        <taxon>Liliopsida</taxon>
        <taxon>Asparagales</taxon>
        <taxon>Asparagaceae</taxon>
        <taxon>Asparagoideae</taxon>
        <taxon>Asparagus</taxon>
    </lineage>
</organism>
<feature type="transmembrane region" description="Helical" evidence="2">
    <location>
        <begin position="15"/>
        <end position="36"/>
    </location>
</feature>
<evidence type="ECO:0000256" key="2">
    <source>
        <dbReference type="SAM" id="Phobius"/>
    </source>
</evidence>
<evidence type="ECO:0000313" key="3">
    <source>
        <dbReference type="EMBL" id="ONK55414.1"/>
    </source>
</evidence>
<dbReference type="Proteomes" id="UP000243459">
    <property type="component" value="Unassembled WGS sequence"/>
</dbReference>
<protein>
    <submittedName>
        <fullName evidence="3">Uncharacterized protein</fullName>
    </submittedName>
</protein>
<dbReference type="AlphaFoldDB" id="A0A1R3L751"/>
<name>A0A1R3L751_ASPOF</name>
<feature type="region of interest" description="Disordered" evidence="1">
    <location>
        <begin position="304"/>
        <end position="427"/>
    </location>
</feature>
<proteinExistence type="predicted"/>
<keyword evidence="2" id="KW-0472">Membrane</keyword>
<feature type="compositionally biased region" description="Low complexity" evidence="1">
    <location>
        <begin position="388"/>
        <end position="427"/>
    </location>
</feature>
<dbReference type="Gramene" id="ONK55414">
    <property type="protein sequence ID" value="ONK55414"/>
    <property type="gene ID" value="A4U43_UnF3750"/>
</dbReference>
<evidence type="ECO:0000256" key="1">
    <source>
        <dbReference type="SAM" id="MobiDB-lite"/>
    </source>
</evidence>
<evidence type="ECO:0000313" key="4">
    <source>
        <dbReference type="Proteomes" id="UP000243459"/>
    </source>
</evidence>
<feature type="compositionally biased region" description="Low complexity" evidence="1">
    <location>
        <begin position="338"/>
        <end position="376"/>
    </location>
</feature>
<gene>
    <name evidence="3" type="ORF">A4U43_UnF3750</name>
</gene>
<keyword evidence="2" id="KW-0812">Transmembrane</keyword>
<dbReference type="EMBL" id="KV863481">
    <property type="protein sequence ID" value="ONK55414.1"/>
    <property type="molecule type" value="Genomic_DNA"/>
</dbReference>
<accession>A0A1R3L751</accession>
<keyword evidence="4" id="KW-1185">Reference proteome</keyword>
<reference evidence="4" key="1">
    <citation type="journal article" date="2017" name="Nat. Commun.">
        <title>The asparagus genome sheds light on the origin and evolution of a young Y chromosome.</title>
        <authorList>
            <person name="Harkess A."/>
            <person name="Zhou J."/>
            <person name="Xu C."/>
            <person name="Bowers J.E."/>
            <person name="Van der Hulst R."/>
            <person name="Ayyampalayam S."/>
            <person name="Mercati F."/>
            <person name="Riccardi P."/>
            <person name="McKain M.R."/>
            <person name="Kakrana A."/>
            <person name="Tang H."/>
            <person name="Ray J."/>
            <person name="Groenendijk J."/>
            <person name="Arikit S."/>
            <person name="Mathioni S.M."/>
            <person name="Nakano M."/>
            <person name="Shan H."/>
            <person name="Telgmann-Rauber A."/>
            <person name="Kanno A."/>
            <person name="Yue Z."/>
            <person name="Chen H."/>
            <person name="Li W."/>
            <person name="Chen Y."/>
            <person name="Xu X."/>
            <person name="Zhang Y."/>
            <person name="Luo S."/>
            <person name="Chen H."/>
            <person name="Gao J."/>
            <person name="Mao Z."/>
            <person name="Pires J.C."/>
            <person name="Luo M."/>
            <person name="Kudrna D."/>
            <person name="Wing R.A."/>
            <person name="Meyers B.C."/>
            <person name="Yi K."/>
            <person name="Kong H."/>
            <person name="Lavrijsen P."/>
            <person name="Sunseri F."/>
            <person name="Falavigna A."/>
            <person name="Ye Y."/>
            <person name="Leebens-Mack J.H."/>
            <person name="Chen G."/>
        </authorList>
    </citation>
    <scope>NUCLEOTIDE SEQUENCE [LARGE SCALE GENOMIC DNA]</scope>
    <source>
        <strain evidence="4">cv. DH0086</strain>
    </source>
</reference>
<sequence length="427" mass="47389">MGLGEMMKTAASKALVIKINLIFLAFFLIIYVGLLLQPPSVFDPNVTPTAQCSLHACLMMKKVEAKVVGETALGQVQKKRSTTKEEIPKILKPLQGHTKIALINFAHNSTVDWDSMGQTTVVEFNKVSPYFKWKHLFPEWIDEEGEKEGTSCPEIPMPDFSAYEEADVVAARVPCRKPEEGWARDVFRLQVHLIAMNMAARRGRRDGNGRVRVLVESECRPMMEVFRCDDVVGREGRWWMFEVEGRRLEEKVVLPVGSCKLALPLWDEDTNESYNITNLPLPPPLTPPGGLRHRLHSSDAYVCGAIAPRPEPPPHEHHRRPRPPPRLLHPQPKLDALSSSGWKLSSSPASATPTPRDTPTTSTTSASSALAAHLLPQNHLHRLRHRPSSATSTSSSASRRSPPSATTASSSTRASWSSSPRPARSRP</sequence>